<dbReference type="RefSeq" id="WP_275087874.1">
    <property type="nucleotide sequence ID" value="NZ_CP119078.1"/>
</dbReference>
<dbReference type="Proteomes" id="UP001222087">
    <property type="component" value="Chromosome"/>
</dbReference>
<protein>
    <submittedName>
        <fullName evidence="1">Uncharacterized protein</fullName>
    </submittedName>
</protein>
<evidence type="ECO:0000313" key="1">
    <source>
        <dbReference type="EMBL" id="WED42050.1"/>
    </source>
</evidence>
<evidence type="ECO:0000313" key="2">
    <source>
        <dbReference type="Proteomes" id="UP001222087"/>
    </source>
</evidence>
<proteinExistence type="predicted"/>
<dbReference type="EMBL" id="CP119078">
    <property type="protein sequence ID" value="WED42050.1"/>
    <property type="molecule type" value="Genomic_DNA"/>
</dbReference>
<gene>
    <name evidence="1" type="ORF">PXX05_08900</name>
</gene>
<sequence length="770" mass="89081">MKTFIYQWSPTLLESIRQDINSYLEARPYSAHSSTVDFARENFIAEVDTEGCQEEEIYEKVTRYTQNKLLTETILSPAGGQALFSIPHLIMNDLTIREESTLNQYYKTGNFRQLVYTKDAKGDHFASLFLCFYGLRNSKENLLLDRKTGEVKQVDFVTYQSIFNPILSQLDKTVLEKTARKTLKFDIAPFAAVHIRLRLKATATKAEFIPITTKVAVNYTRFEPKNSDEMYSFKTLGCSADVSVYKEFINGITNDLAAIPTVHANISTMQFARKLKHCFSCLRMHNHNQFLCLLEDFYFQVKEYLACDAVNRKIKAVTADDIIEVVIECLQITKPELSDLVLVCQLMTALYNHKISAFASMRYSLGQLYYALSHYIGSRNDSERIRDETDEKTFSPELLEKIINNIHVDYLLAEFRKMETFHILKIKSCEVLYAYTIPTLAFEGEYDEVEYAFYSQISYIQQLEYSPLLTRQDYRLLLLERLHLLSNVIDKLDKSDYYNKERQAFVISKLSELLGLIQNFLYLSHNSALADKILTKPLEKQFDSIILGKKNSELKEGAFFQTLFTESDTDNYFFIEKVTKLWLAYLDSIAKLLTSPPASSTTDGDRLQLIRQLEQVKKQLNSQNQTLIANSVVIAEFRDLLEIFCTLNRPGFSSYFRAESAEWYDKLYKLAMGALENIYLLQIISKFYMGDYYLPNLQDELGQVLKPVQTYWSRLNFFQGTSFGQSYLEQFLKNITNQAADDYLLCMQYGVIEASQSEVEVKDELIVAQV</sequence>
<accession>A0ABY8AN16</accession>
<name>A0ABY8AN16_9GAMM</name>
<keyword evidence="2" id="KW-1185">Reference proteome</keyword>
<organism evidence="1 2">
    <name type="scientific">Legionella cardiaca</name>
    <dbReference type="NCBI Taxonomy" id="1071983"/>
    <lineage>
        <taxon>Bacteria</taxon>
        <taxon>Pseudomonadati</taxon>
        <taxon>Pseudomonadota</taxon>
        <taxon>Gammaproteobacteria</taxon>
        <taxon>Legionellales</taxon>
        <taxon>Legionellaceae</taxon>
        <taxon>Legionella</taxon>
    </lineage>
</organism>
<reference evidence="1 2" key="1">
    <citation type="submission" date="2023-02" db="EMBL/GenBank/DDBJ databases">
        <title>Genome Sequence of L. cardiaca H63T.</title>
        <authorList>
            <person name="Lopez A.E."/>
            <person name="Cianciotto N.P."/>
        </authorList>
    </citation>
    <scope>NUCLEOTIDE SEQUENCE [LARGE SCALE GENOMIC DNA]</scope>
    <source>
        <strain evidence="1 2">H63</strain>
    </source>
</reference>